<organism evidence="4 5">
    <name type="scientific">Agrobacterium cucumeris</name>
    <dbReference type="NCBI Taxonomy" id="2862866"/>
    <lineage>
        <taxon>Bacteria</taxon>
        <taxon>Pseudomonadati</taxon>
        <taxon>Pseudomonadota</taxon>
        <taxon>Alphaproteobacteria</taxon>
        <taxon>Hyphomicrobiales</taxon>
        <taxon>Rhizobiaceae</taxon>
        <taxon>Rhizobium/Agrobacterium group</taxon>
        <taxon>Agrobacterium</taxon>
    </lineage>
</organism>
<keyword evidence="5" id="KW-1185">Reference proteome</keyword>
<dbReference type="Gene3D" id="3.30.9.10">
    <property type="entry name" value="D-Amino Acid Oxidase, subunit A, domain 2"/>
    <property type="match status" value="1"/>
</dbReference>
<reference evidence="4 5" key="1">
    <citation type="journal article" date="2023" name="Syst. Appl. Microbiol.">
        <title>Agrobacterium cucumeris sp. nov. isolated from crazy roots on cucumber (Cucumis sativus).</title>
        <authorList>
            <person name="Warabieda M."/>
            <person name="Kuzmanovic N."/>
            <person name="Trzcinski P."/>
            <person name="Pulawska J."/>
        </authorList>
    </citation>
    <scope>NUCLEOTIDE SEQUENCE [LARGE SCALE GENOMIC DNA]</scope>
    <source>
        <strain evidence="4 5">O132</strain>
    </source>
</reference>
<dbReference type="PANTHER" id="PTHR13847:SF280">
    <property type="entry name" value="D-AMINO ACID DEHYDROGENASE"/>
    <property type="match status" value="1"/>
</dbReference>
<evidence type="ECO:0000256" key="2">
    <source>
        <dbReference type="ARBA" id="ARBA00023002"/>
    </source>
</evidence>
<gene>
    <name evidence="4" type="ORF">KZ699_24775</name>
</gene>
<evidence type="ECO:0000313" key="4">
    <source>
        <dbReference type="EMBL" id="WHO11632.1"/>
    </source>
</evidence>
<dbReference type="InterPro" id="IPR006076">
    <property type="entry name" value="FAD-dep_OxRdtase"/>
</dbReference>
<comment type="similarity">
    <text evidence="1">Belongs to the DadA oxidoreductase family.</text>
</comment>
<sequence length="468" mass="50174">MEALLGGAIIGGAAGAGIASLLRYRLASGVSRAEPVATEERPPAEADVVVIGAGVAGLATALYLNEHGMKVLVLEKGVVAGEQSSRAFGWIYSNGWHPEKLELANQAKRLWEGYAGRFGEDIGYRRTGNFSLINSEEEMEAHKAWLSEAKQADPSITSRIVTGEELDRLLPGLQDRYLGALYQDSDGTIEPQYTISRLARGAQREGVTICAPCAVRQIELAGGQVAAVETEHGTIRCKTVVIAAGAWSSLLVRQLGVRLPQLGICTTMQRLSSVAGPAGAGYGRDFTWRRHADGQYSMGGLRHVSPLTLDSFRFLRDFMPAMGHARSMLKLRFGGDFWTSFGERASSRTDAASVFEHVRILSARVDRKENGTIRANATRAFPALASARVVDSWGGVIDATPDSTPVISDVANTPGVFLITGFSGNGLSVAPAAGQMLAAMIAGVKPVCNPAIYRLQRFRDGSPFVFRH</sequence>
<keyword evidence="2" id="KW-0560">Oxidoreductase</keyword>
<proteinExistence type="inferred from homology"/>
<name>A0ABY8RWP7_9HYPH</name>
<dbReference type="Proteomes" id="UP001225611">
    <property type="component" value="Plasmid pO132a"/>
</dbReference>
<protein>
    <submittedName>
        <fullName evidence="4">FAD-binding oxidoreductase</fullName>
    </submittedName>
</protein>
<evidence type="ECO:0000256" key="1">
    <source>
        <dbReference type="ARBA" id="ARBA00009410"/>
    </source>
</evidence>
<dbReference type="InterPro" id="IPR036188">
    <property type="entry name" value="FAD/NAD-bd_sf"/>
</dbReference>
<dbReference type="SUPFAM" id="SSF51905">
    <property type="entry name" value="FAD/NAD(P)-binding domain"/>
    <property type="match status" value="1"/>
</dbReference>
<feature type="domain" description="FAD dependent oxidoreductase" evidence="3">
    <location>
        <begin position="47"/>
        <end position="440"/>
    </location>
</feature>
<dbReference type="Pfam" id="PF01266">
    <property type="entry name" value="DAO"/>
    <property type="match status" value="1"/>
</dbReference>
<evidence type="ECO:0000259" key="3">
    <source>
        <dbReference type="Pfam" id="PF01266"/>
    </source>
</evidence>
<accession>A0ABY8RWP7</accession>
<dbReference type="EMBL" id="CP080389">
    <property type="protein sequence ID" value="WHO11632.1"/>
    <property type="molecule type" value="Genomic_DNA"/>
</dbReference>
<dbReference type="PANTHER" id="PTHR13847">
    <property type="entry name" value="SARCOSINE DEHYDROGENASE-RELATED"/>
    <property type="match status" value="1"/>
</dbReference>
<dbReference type="Gene3D" id="3.50.50.60">
    <property type="entry name" value="FAD/NAD(P)-binding domain"/>
    <property type="match status" value="1"/>
</dbReference>
<dbReference type="RefSeq" id="WP_269704269.1">
    <property type="nucleotide sequence ID" value="NZ_CP080389.1"/>
</dbReference>
<evidence type="ECO:0000313" key="5">
    <source>
        <dbReference type="Proteomes" id="UP001225611"/>
    </source>
</evidence>
<keyword evidence="4" id="KW-0614">Plasmid</keyword>
<geneLocation type="plasmid" evidence="4 5">
    <name>pO132a</name>
</geneLocation>